<dbReference type="EMBL" id="QWIL01000341">
    <property type="protein sequence ID" value="RMY20147.1"/>
    <property type="molecule type" value="Genomic_DNA"/>
</dbReference>
<organism evidence="3 5">
    <name type="scientific">Hortaea werneckii</name>
    <name type="common">Black yeast</name>
    <name type="synonym">Cladosporium werneckii</name>
    <dbReference type="NCBI Taxonomy" id="91943"/>
    <lineage>
        <taxon>Eukaryota</taxon>
        <taxon>Fungi</taxon>
        <taxon>Dikarya</taxon>
        <taxon>Ascomycota</taxon>
        <taxon>Pezizomycotina</taxon>
        <taxon>Dothideomycetes</taxon>
        <taxon>Dothideomycetidae</taxon>
        <taxon>Mycosphaerellales</taxon>
        <taxon>Teratosphaeriaceae</taxon>
        <taxon>Hortaea</taxon>
    </lineage>
</organism>
<dbReference type="Pfam" id="PF13417">
    <property type="entry name" value="GST_N_3"/>
    <property type="match status" value="1"/>
</dbReference>
<dbReference type="SUPFAM" id="SSF47616">
    <property type="entry name" value="GST C-terminal domain-like"/>
    <property type="match status" value="1"/>
</dbReference>
<proteinExistence type="predicted"/>
<dbReference type="SUPFAM" id="SSF52833">
    <property type="entry name" value="Thioredoxin-like"/>
    <property type="match status" value="1"/>
</dbReference>
<dbReference type="Proteomes" id="UP000271337">
    <property type="component" value="Unassembled WGS sequence"/>
</dbReference>
<evidence type="ECO:0000313" key="3">
    <source>
        <dbReference type="EMBL" id="RMY20147.1"/>
    </source>
</evidence>
<evidence type="ECO:0000313" key="4">
    <source>
        <dbReference type="EMBL" id="RMY35790.1"/>
    </source>
</evidence>
<dbReference type="OrthoDB" id="4951845at2759"/>
<feature type="region of interest" description="Disordered" evidence="1">
    <location>
        <begin position="264"/>
        <end position="291"/>
    </location>
</feature>
<dbReference type="Proteomes" id="UP000276864">
    <property type="component" value="Unassembled WGS sequence"/>
</dbReference>
<dbReference type="Gene3D" id="1.20.1050.10">
    <property type="match status" value="1"/>
</dbReference>
<accession>A0A3M6ZY81</accession>
<comment type="caution">
    <text evidence="3">The sequence shown here is derived from an EMBL/GenBank/DDBJ whole genome shotgun (WGS) entry which is preliminary data.</text>
</comment>
<dbReference type="EMBL" id="QWIM01000349">
    <property type="protein sequence ID" value="RMY35790.1"/>
    <property type="molecule type" value="Genomic_DNA"/>
</dbReference>
<evidence type="ECO:0000313" key="6">
    <source>
        <dbReference type="Proteomes" id="UP000276864"/>
    </source>
</evidence>
<evidence type="ECO:0000256" key="1">
    <source>
        <dbReference type="SAM" id="MobiDB-lite"/>
    </source>
</evidence>
<dbReference type="InterPro" id="IPR004045">
    <property type="entry name" value="Glutathione_S-Trfase_N"/>
</dbReference>
<protein>
    <recommendedName>
        <fullName evidence="2">GST N-terminal domain-containing protein</fullName>
    </recommendedName>
</protein>
<gene>
    <name evidence="4" type="ORF">D0866_04372</name>
    <name evidence="3" type="ORF">D0867_04204</name>
</gene>
<name>A0A3M6ZY81_HORWE</name>
<dbReference type="CDD" id="cd00299">
    <property type="entry name" value="GST_C_family"/>
    <property type="match status" value="1"/>
</dbReference>
<evidence type="ECO:0000259" key="2">
    <source>
        <dbReference type="Pfam" id="PF13417"/>
    </source>
</evidence>
<dbReference type="Pfam" id="PF13410">
    <property type="entry name" value="GST_C_2"/>
    <property type="match status" value="1"/>
</dbReference>
<evidence type="ECO:0000313" key="5">
    <source>
        <dbReference type="Proteomes" id="UP000271337"/>
    </source>
</evidence>
<dbReference type="AlphaFoldDB" id="A0A3M6ZY81"/>
<dbReference type="InterPro" id="IPR036282">
    <property type="entry name" value="Glutathione-S-Trfase_C_sf"/>
</dbReference>
<reference evidence="5 6" key="1">
    <citation type="journal article" date="2018" name="BMC Genomics">
        <title>Genomic evidence for intraspecific hybridization in a clonal and extremely halotolerant yeast.</title>
        <authorList>
            <person name="Gostincar C."/>
            <person name="Stajich J.E."/>
            <person name="Zupancic J."/>
            <person name="Zalar P."/>
            <person name="Gunde-Cimerman N."/>
        </authorList>
    </citation>
    <scope>NUCLEOTIDE SEQUENCE [LARGE SCALE GENOMIC DNA]</scope>
    <source>
        <strain evidence="4 6">EXF-6651</strain>
        <strain evidence="3 5">EXF-6669</strain>
    </source>
</reference>
<feature type="domain" description="GST N-terminal" evidence="2">
    <location>
        <begin position="6"/>
        <end position="85"/>
    </location>
</feature>
<dbReference type="InterPro" id="IPR036249">
    <property type="entry name" value="Thioredoxin-like_sf"/>
</dbReference>
<sequence>MPCYTLVGSELSLFTGKIKTYLQWKGIPHDVLLPSDEVFKNIIIPGAGIAMIPVLLVHDDQASVTNAKVLQDTKEIMDYFETMYPPGSSSDMLPSPMQHPVVPSTPKRAFAAQLFELLADEWLLTQAMYWRWYATHLAKQRKFLAMEFGNSSTGGLAPLETQQAIGEKRMARFAGFTPGLGVSETTSPALEWQFHELLKLMESHFDQYPFLLGDEISLADFAFWGVFGPHLGRDPVPSFIIKTEAPGVWEWIERVNSGHRWAGQHVRHGSGAQNSYGTRKMHAKGSDVDDVPESTSEIMRFLMTDYAPILKATVDRTMQYIEKKGGDRVALPRALGEDDFTVRGPQGMVKGSRRVQTHAIWELDRIIVRSSSNEQARKSLLEWLRSGCGKDCTKTLGSAIEAWMRSGKHIEREKATVLAVSERAHNGKL</sequence>